<name>A0AAV4RA57_CAEEX</name>
<protein>
    <submittedName>
        <fullName evidence="1">Uncharacterized protein LOC103569155, partial</fullName>
    </submittedName>
</protein>
<dbReference type="AlphaFoldDB" id="A0AAV4RA57"/>
<proteinExistence type="predicted"/>
<evidence type="ECO:0000313" key="2">
    <source>
        <dbReference type="Proteomes" id="UP001054945"/>
    </source>
</evidence>
<dbReference type="EMBL" id="BPLR01007725">
    <property type="protein sequence ID" value="GIY19193.1"/>
    <property type="molecule type" value="Genomic_DNA"/>
</dbReference>
<evidence type="ECO:0000313" key="1">
    <source>
        <dbReference type="EMBL" id="GIY19193.1"/>
    </source>
</evidence>
<comment type="caution">
    <text evidence="1">The sequence shown here is derived from an EMBL/GenBank/DDBJ whole genome shotgun (WGS) entry which is preliminary data.</text>
</comment>
<gene>
    <name evidence="1" type="ORF">CEXT_163461</name>
</gene>
<organism evidence="1 2">
    <name type="scientific">Caerostris extrusa</name>
    <name type="common">Bark spider</name>
    <name type="synonym">Caerostris bankana</name>
    <dbReference type="NCBI Taxonomy" id="172846"/>
    <lineage>
        <taxon>Eukaryota</taxon>
        <taxon>Metazoa</taxon>
        <taxon>Ecdysozoa</taxon>
        <taxon>Arthropoda</taxon>
        <taxon>Chelicerata</taxon>
        <taxon>Arachnida</taxon>
        <taxon>Araneae</taxon>
        <taxon>Araneomorphae</taxon>
        <taxon>Entelegynae</taxon>
        <taxon>Araneoidea</taxon>
        <taxon>Araneidae</taxon>
        <taxon>Caerostris</taxon>
    </lineage>
</organism>
<reference evidence="1 2" key="1">
    <citation type="submission" date="2021-06" db="EMBL/GenBank/DDBJ databases">
        <title>Caerostris extrusa draft genome.</title>
        <authorList>
            <person name="Kono N."/>
            <person name="Arakawa K."/>
        </authorList>
    </citation>
    <scope>NUCLEOTIDE SEQUENCE [LARGE SCALE GENOMIC DNA]</scope>
</reference>
<keyword evidence="2" id="KW-1185">Reference proteome</keyword>
<dbReference type="Proteomes" id="UP001054945">
    <property type="component" value="Unassembled WGS sequence"/>
</dbReference>
<accession>A0AAV4RA57</accession>
<sequence length="102" mass="11929">MHRLHQIEHRFTEKPSLSTEYHKFMNNYLKLGHVEVIPKNEIPAKFSFYRPHQPVPNKSGDKFLVVFDGSVKSSTGVSLDDKLIVCYKMTLKHYSFAPEYTK</sequence>